<dbReference type="AlphaFoldDB" id="A0A0F9AVT8"/>
<dbReference type="EMBL" id="LAZR01052624">
    <property type="protein sequence ID" value="KKK82544.1"/>
    <property type="molecule type" value="Genomic_DNA"/>
</dbReference>
<gene>
    <name evidence="1" type="ORF">LCGC14_2802330</name>
</gene>
<accession>A0A0F9AVT8</accession>
<comment type="caution">
    <text evidence="1">The sequence shown here is derived from an EMBL/GenBank/DDBJ whole genome shotgun (WGS) entry which is preliminary data.</text>
</comment>
<evidence type="ECO:0000313" key="1">
    <source>
        <dbReference type="EMBL" id="KKK82544.1"/>
    </source>
</evidence>
<dbReference type="SUPFAM" id="SSF51445">
    <property type="entry name" value="(Trans)glycosidases"/>
    <property type="match status" value="1"/>
</dbReference>
<name>A0A0F9AVT8_9ZZZZ</name>
<organism evidence="1">
    <name type="scientific">marine sediment metagenome</name>
    <dbReference type="NCBI Taxonomy" id="412755"/>
    <lineage>
        <taxon>unclassified sequences</taxon>
        <taxon>metagenomes</taxon>
        <taxon>ecological metagenomes</taxon>
    </lineage>
</organism>
<evidence type="ECO:0008006" key="2">
    <source>
        <dbReference type="Google" id="ProtNLM"/>
    </source>
</evidence>
<proteinExistence type="predicted"/>
<protein>
    <recommendedName>
        <fullName evidence="2">Glycoside hydrolase 123 C-terminal domain-containing protein</fullName>
    </recommendedName>
</protein>
<feature type="non-terminal residue" evidence="1">
    <location>
        <position position="1"/>
    </location>
</feature>
<reference evidence="1" key="1">
    <citation type="journal article" date="2015" name="Nature">
        <title>Complex archaea that bridge the gap between prokaryotes and eukaryotes.</title>
        <authorList>
            <person name="Spang A."/>
            <person name="Saw J.H."/>
            <person name="Jorgensen S.L."/>
            <person name="Zaremba-Niedzwiedzka K."/>
            <person name="Martijn J."/>
            <person name="Lind A.E."/>
            <person name="van Eijk R."/>
            <person name="Schleper C."/>
            <person name="Guy L."/>
            <person name="Ettema T.J."/>
        </authorList>
    </citation>
    <scope>NUCLEOTIDE SEQUENCE</scope>
</reference>
<sequence>FMGGCVTGLVPAHDIEFAVDYNQNGMNLWFAGCQPGAKIVNGKLQLDFTYMDEWMASARKRGLNGFVWFLGGNPYGFPNTMSIFREMSLIDPRGGRKPPSRSQWVKLQGAKENRNKPMPRQRELVVEWVRQVAAHAKAKNWPEVILTPFDEPAKWIQGPNRVNKSYSGAIGTGPWIKPYFKDGCKIIREGAPDIRIYGSIHHINYRRRGSGLSFIDDVDVFCTNAADERPDPKIGEKVRAAGHTLWQYSGGRYPDQARFGYGFFFASFGSRGSLHWAYNWGRGYDTTEGSNWMYAWHTAFDTIPAPLYEGIREAWDDRRVIETYTKKFAKDADAMAVLNGILKQARSSRGRGGRDTVNDFYTAIDDATKLDKWRDKLLNRLVAAK</sequence>
<dbReference type="InterPro" id="IPR017853">
    <property type="entry name" value="GH"/>
</dbReference>